<dbReference type="InterPro" id="IPR037524">
    <property type="entry name" value="PA14/GLEYA"/>
</dbReference>
<dbReference type="Gene3D" id="2.60.40.10">
    <property type="entry name" value="Immunoglobulins"/>
    <property type="match status" value="1"/>
</dbReference>
<evidence type="ECO:0000259" key="7">
    <source>
        <dbReference type="PROSITE" id="PS51820"/>
    </source>
</evidence>
<protein>
    <recommendedName>
        <fullName evidence="3">beta-glucosidase</fullName>
        <ecNumber evidence="3">3.2.1.21</ecNumber>
    </recommendedName>
</protein>
<name>A0A9D1ER11_9FIRM</name>
<organism evidence="8 9">
    <name type="scientific">Candidatus Limivivens intestinipullorum</name>
    <dbReference type="NCBI Taxonomy" id="2840858"/>
    <lineage>
        <taxon>Bacteria</taxon>
        <taxon>Bacillati</taxon>
        <taxon>Bacillota</taxon>
        <taxon>Clostridia</taxon>
        <taxon>Lachnospirales</taxon>
        <taxon>Lachnospiraceae</taxon>
        <taxon>Lachnospiraceae incertae sedis</taxon>
        <taxon>Candidatus Limivivens</taxon>
    </lineage>
</organism>
<dbReference type="InterPro" id="IPR036962">
    <property type="entry name" value="Glyco_hydro_3_N_sf"/>
</dbReference>
<dbReference type="SUPFAM" id="SSF51445">
    <property type="entry name" value="(Trans)glycosidases"/>
    <property type="match status" value="1"/>
</dbReference>
<proteinExistence type="inferred from homology"/>
<dbReference type="AlphaFoldDB" id="A0A9D1ER11"/>
<dbReference type="Pfam" id="PF00933">
    <property type="entry name" value="Glyco_hydro_3"/>
    <property type="match status" value="1"/>
</dbReference>
<dbReference type="InterPro" id="IPR017853">
    <property type="entry name" value="GH"/>
</dbReference>
<dbReference type="Pfam" id="PF14310">
    <property type="entry name" value="Fn3-like"/>
    <property type="match status" value="1"/>
</dbReference>
<evidence type="ECO:0000256" key="6">
    <source>
        <dbReference type="ARBA" id="ARBA00023295"/>
    </source>
</evidence>
<dbReference type="Gene3D" id="3.20.20.300">
    <property type="entry name" value="Glycoside hydrolase, family 3, N-terminal domain"/>
    <property type="match status" value="1"/>
</dbReference>
<keyword evidence="4" id="KW-0732">Signal</keyword>
<keyword evidence="5 8" id="KW-0378">Hydrolase</keyword>
<dbReference type="InterPro" id="IPR026891">
    <property type="entry name" value="Fn3-like"/>
</dbReference>
<dbReference type="SMART" id="SM00758">
    <property type="entry name" value="PA14"/>
    <property type="match status" value="1"/>
</dbReference>
<dbReference type="PROSITE" id="PS51820">
    <property type="entry name" value="PA14"/>
    <property type="match status" value="1"/>
</dbReference>
<dbReference type="SUPFAM" id="SSF52279">
    <property type="entry name" value="Beta-D-glucan exohydrolase, C-terminal domain"/>
    <property type="match status" value="1"/>
</dbReference>
<comment type="similarity">
    <text evidence="2">Belongs to the glycosyl hydrolase 3 family.</text>
</comment>
<dbReference type="PANTHER" id="PTHR30620">
    <property type="entry name" value="PERIPLASMIC BETA-GLUCOSIDASE-RELATED"/>
    <property type="match status" value="1"/>
</dbReference>
<dbReference type="EMBL" id="DVIQ01000009">
    <property type="protein sequence ID" value="HIS30269.1"/>
    <property type="molecule type" value="Genomic_DNA"/>
</dbReference>
<dbReference type="InterPro" id="IPR001764">
    <property type="entry name" value="Glyco_hydro_3_N"/>
</dbReference>
<evidence type="ECO:0000313" key="8">
    <source>
        <dbReference type="EMBL" id="HIS30269.1"/>
    </source>
</evidence>
<dbReference type="InterPro" id="IPR013783">
    <property type="entry name" value="Ig-like_fold"/>
</dbReference>
<dbReference type="Pfam" id="PF07691">
    <property type="entry name" value="PA14"/>
    <property type="match status" value="1"/>
</dbReference>
<sequence length="865" mass="95634">MEKYKNSELPLEERLSDLLSKMTLEEMIMQTDQYYSHDFTTLDEAGDAIELDMKRLDELLGGKSTGSIQPRGMTVAQINQVQRYAVEQTRLGIPFLFSEEALHGFYTRKATSFPQQIGLAATFDPELGRRMGRAIATEARALGVQETYSPVMDLIRDPRYGRAEESFGEDTHLCGEFAREIVRGMQGESLSDSDAVAAEPKHYAGYGSPVAGLNCAPSSMGRHEVFSECLPVFEEAFAEAGATDVMCSYNSIDGVPVSMDHELLTEVLRDQWHMPGFVRSDLTAVSRLHGSHFVADTRVESMAMGLEAGVDLQLYDYPHQEWQDGLLELVRTGRISEDIIRQACSRVLRVKFMLGLFDHPYTEEALEADRVQCASHKELAREIARESICLLKNNDSLLPLSRNLKTIAVLGPSAASAMLGDYTPDGKTGTSILDGIRSMVSPNTRILYQKGCTFLGESALPFHPGLLRDEKGNPGLTGRYYNGRSLDGEPVATRNDPMINFNWIFAKPHPDLDAAAYSVVWTGHLTMPGSFQGSIGFQTQDSMRLYVDGQLILDGWGPDKDANRMVDFSFEKGRSYAVRIEFTNDQRGARILFGYGQGTEDFGPALEAARQADVAIVCVGDSTETSGENFDRVSLDLPGNQLDFVKAVYETGTPVVLVMQTGRPVTAVWEQAHIPAILEAWFPGQEGGFAIAETLFGKNNPSGRLPMTFPRHVGQIPCHYSRKPGGGTRYVEMNWLPLYPFGYGLGYTTFSFGNLRLSSDTIRAGESITAAFTVTNTGSAAGTAVPQLYIRDLVSSTVKPERALAAFTRVSLEPGETKTVSLEIKPKAMRTLDRHYHWSIEPGEFQVFLGDNAESLLQTERFRVQ</sequence>
<dbReference type="GO" id="GO:0008422">
    <property type="term" value="F:beta-glucosidase activity"/>
    <property type="evidence" value="ECO:0007669"/>
    <property type="project" value="UniProtKB-EC"/>
</dbReference>
<keyword evidence="6" id="KW-0326">Glycosidase</keyword>
<comment type="caution">
    <text evidence="8">The sequence shown here is derived from an EMBL/GenBank/DDBJ whole genome shotgun (WGS) entry which is preliminary data.</text>
</comment>
<dbReference type="GO" id="GO:0009251">
    <property type="term" value="P:glucan catabolic process"/>
    <property type="evidence" value="ECO:0007669"/>
    <property type="project" value="TreeGrafter"/>
</dbReference>
<dbReference type="InterPro" id="IPR036881">
    <property type="entry name" value="Glyco_hydro_3_C_sf"/>
</dbReference>
<accession>A0A9D1ER11</accession>
<evidence type="ECO:0000256" key="5">
    <source>
        <dbReference type="ARBA" id="ARBA00022801"/>
    </source>
</evidence>
<dbReference type="PRINTS" id="PR00133">
    <property type="entry name" value="GLHYDRLASE3"/>
</dbReference>
<gene>
    <name evidence="8" type="ORF">IAB44_01780</name>
</gene>
<dbReference type="InterPro" id="IPR002772">
    <property type="entry name" value="Glyco_hydro_3_C"/>
</dbReference>
<reference evidence="8" key="1">
    <citation type="submission" date="2020-10" db="EMBL/GenBank/DDBJ databases">
        <authorList>
            <person name="Gilroy R."/>
        </authorList>
    </citation>
    <scope>NUCLEOTIDE SEQUENCE</scope>
    <source>
        <strain evidence="8">CHK190-19873</strain>
    </source>
</reference>
<evidence type="ECO:0000256" key="1">
    <source>
        <dbReference type="ARBA" id="ARBA00000448"/>
    </source>
</evidence>
<dbReference type="SUPFAM" id="SSF56988">
    <property type="entry name" value="Anthrax protective antigen"/>
    <property type="match status" value="1"/>
</dbReference>
<dbReference type="Gene3D" id="3.40.50.1700">
    <property type="entry name" value="Glycoside hydrolase family 3 C-terminal domain"/>
    <property type="match status" value="2"/>
</dbReference>
<evidence type="ECO:0000256" key="3">
    <source>
        <dbReference type="ARBA" id="ARBA00012744"/>
    </source>
</evidence>
<evidence type="ECO:0000256" key="2">
    <source>
        <dbReference type="ARBA" id="ARBA00005336"/>
    </source>
</evidence>
<dbReference type="InterPro" id="IPR011658">
    <property type="entry name" value="PA14_dom"/>
</dbReference>
<evidence type="ECO:0000256" key="4">
    <source>
        <dbReference type="ARBA" id="ARBA00022729"/>
    </source>
</evidence>
<dbReference type="FunFam" id="2.60.40.10:FF:000495">
    <property type="entry name" value="Periplasmic beta-glucosidase"/>
    <property type="match status" value="1"/>
</dbReference>
<evidence type="ECO:0000313" key="9">
    <source>
        <dbReference type="Proteomes" id="UP000823935"/>
    </source>
</evidence>
<feature type="domain" description="PA14" evidence="7">
    <location>
        <begin position="471"/>
        <end position="609"/>
    </location>
</feature>
<dbReference type="SMART" id="SM01217">
    <property type="entry name" value="Fn3_like"/>
    <property type="match status" value="1"/>
</dbReference>
<dbReference type="PANTHER" id="PTHR30620:SF16">
    <property type="entry name" value="LYSOSOMAL BETA GLUCOSIDASE"/>
    <property type="match status" value="1"/>
</dbReference>
<dbReference type="Pfam" id="PF01915">
    <property type="entry name" value="Glyco_hydro_3_C"/>
    <property type="match status" value="1"/>
</dbReference>
<comment type="catalytic activity">
    <reaction evidence="1">
        <text>Hydrolysis of terminal, non-reducing beta-D-glucosyl residues with release of beta-D-glucose.</text>
        <dbReference type="EC" id="3.2.1.21"/>
    </reaction>
</comment>
<dbReference type="EC" id="3.2.1.21" evidence="3"/>
<dbReference type="InterPro" id="IPR051915">
    <property type="entry name" value="Cellulose_Degrad_GH3"/>
</dbReference>
<dbReference type="Proteomes" id="UP000823935">
    <property type="component" value="Unassembled WGS sequence"/>
</dbReference>
<reference evidence="8" key="2">
    <citation type="journal article" date="2021" name="PeerJ">
        <title>Extensive microbial diversity within the chicken gut microbiome revealed by metagenomics and culture.</title>
        <authorList>
            <person name="Gilroy R."/>
            <person name="Ravi A."/>
            <person name="Getino M."/>
            <person name="Pursley I."/>
            <person name="Horton D.L."/>
            <person name="Alikhan N.F."/>
            <person name="Baker D."/>
            <person name="Gharbi K."/>
            <person name="Hall N."/>
            <person name="Watson M."/>
            <person name="Adriaenssens E.M."/>
            <person name="Foster-Nyarko E."/>
            <person name="Jarju S."/>
            <person name="Secka A."/>
            <person name="Antonio M."/>
            <person name="Oren A."/>
            <person name="Chaudhuri R.R."/>
            <person name="La Ragione R."/>
            <person name="Hildebrand F."/>
            <person name="Pallen M.J."/>
        </authorList>
    </citation>
    <scope>NUCLEOTIDE SEQUENCE</scope>
    <source>
        <strain evidence="8">CHK190-19873</strain>
    </source>
</reference>